<reference evidence="2 3" key="1">
    <citation type="journal article" date="2021" name="Commun. Biol.">
        <title>The genome of Shorea leprosula (Dipterocarpaceae) highlights the ecological relevance of drought in aseasonal tropical rainforests.</title>
        <authorList>
            <person name="Ng K.K.S."/>
            <person name="Kobayashi M.J."/>
            <person name="Fawcett J.A."/>
            <person name="Hatakeyama M."/>
            <person name="Paape T."/>
            <person name="Ng C.H."/>
            <person name="Ang C.C."/>
            <person name="Tnah L.H."/>
            <person name="Lee C.T."/>
            <person name="Nishiyama T."/>
            <person name="Sese J."/>
            <person name="O'Brien M.J."/>
            <person name="Copetti D."/>
            <person name="Mohd Noor M.I."/>
            <person name="Ong R.C."/>
            <person name="Putra M."/>
            <person name="Sireger I.Z."/>
            <person name="Indrioko S."/>
            <person name="Kosugi Y."/>
            <person name="Izuno A."/>
            <person name="Isagi Y."/>
            <person name="Lee S.L."/>
            <person name="Shimizu K.K."/>
        </authorList>
    </citation>
    <scope>NUCLEOTIDE SEQUENCE [LARGE SCALE GENOMIC DNA]</scope>
    <source>
        <strain evidence="2">214</strain>
    </source>
</reference>
<gene>
    <name evidence="2" type="ORF">SLEP1_g47052</name>
</gene>
<proteinExistence type="predicted"/>
<comment type="caution">
    <text evidence="2">The sequence shown here is derived from an EMBL/GenBank/DDBJ whole genome shotgun (WGS) entry which is preliminary data.</text>
</comment>
<feature type="compositionally biased region" description="Low complexity" evidence="1">
    <location>
        <begin position="17"/>
        <end position="27"/>
    </location>
</feature>
<feature type="region of interest" description="Disordered" evidence="1">
    <location>
        <begin position="1"/>
        <end position="30"/>
    </location>
</feature>
<name>A0AAV5LRS2_9ROSI</name>
<organism evidence="2 3">
    <name type="scientific">Rubroshorea leprosula</name>
    <dbReference type="NCBI Taxonomy" id="152421"/>
    <lineage>
        <taxon>Eukaryota</taxon>
        <taxon>Viridiplantae</taxon>
        <taxon>Streptophyta</taxon>
        <taxon>Embryophyta</taxon>
        <taxon>Tracheophyta</taxon>
        <taxon>Spermatophyta</taxon>
        <taxon>Magnoliopsida</taxon>
        <taxon>eudicotyledons</taxon>
        <taxon>Gunneridae</taxon>
        <taxon>Pentapetalae</taxon>
        <taxon>rosids</taxon>
        <taxon>malvids</taxon>
        <taxon>Malvales</taxon>
        <taxon>Dipterocarpaceae</taxon>
        <taxon>Rubroshorea</taxon>
    </lineage>
</organism>
<accession>A0AAV5LRS2</accession>
<sequence>MIPLPHDRIDHMANANSSSEPTSSQSSQVVDLSGCIPGTQVNVPTLNVQLVDLIFLFTLPFMPSSTS</sequence>
<protein>
    <submittedName>
        <fullName evidence="2">Uncharacterized protein</fullName>
    </submittedName>
</protein>
<evidence type="ECO:0000256" key="1">
    <source>
        <dbReference type="SAM" id="MobiDB-lite"/>
    </source>
</evidence>
<feature type="compositionally biased region" description="Basic and acidic residues" evidence="1">
    <location>
        <begin position="1"/>
        <end position="11"/>
    </location>
</feature>
<keyword evidence="3" id="KW-1185">Reference proteome</keyword>
<evidence type="ECO:0000313" key="2">
    <source>
        <dbReference type="EMBL" id="GKV39247.1"/>
    </source>
</evidence>
<dbReference type="AlphaFoldDB" id="A0AAV5LRS2"/>
<evidence type="ECO:0000313" key="3">
    <source>
        <dbReference type="Proteomes" id="UP001054252"/>
    </source>
</evidence>
<dbReference type="Proteomes" id="UP001054252">
    <property type="component" value="Unassembled WGS sequence"/>
</dbReference>
<dbReference type="EMBL" id="BPVZ01000133">
    <property type="protein sequence ID" value="GKV39247.1"/>
    <property type="molecule type" value="Genomic_DNA"/>
</dbReference>